<feature type="signal peptide" evidence="2">
    <location>
        <begin position="1"/>
        <end position="19"/>
    </location>
</feature>
<feature type="compositionally biased region" description="Low complexity" evidence="1">
    <location>
        <begin position="154"/>
        <end position="166"/>
    </location>
</feature>
<dbReference type="PANTHER" id="PTHR36933">
    <property type="entry name" value="SLL0788 PROTEIN"/>
    <property type="match status" value="1"/>
</dbReference>
<keyword evidence="5" id="KW-1185">Reference proteome</keyword>
<feature type="domain" description="DUF305" evidence="3">
    <location>
        <begin position="73"/>
        <end position="206"/>
    </location>
</feature>
<evidence type="ECO:0000256" key="1">
    <source>
        <dbReference type="SAM" id="MobiDB-lite"/>
    </source>
</evidence>
<feature type="region of interest" description="Disordered" evidence="1">
    <location>
        <begin position="138"/>
        <end position="275"/>
    </location>
</feature>
<dbReference type="KEGG" id="acru:HHL28_15225"/>
<dbReference type="AlphaFoldDB" id="A0A858RAQ2"/>
<dbReference type="InterPro" id="IPR012347">
    <property type="entry name" value="Ferritin-like"/>
</dbReference>
<evidence type="ECO:0000313" key="5">
    <source>
        <dbReference type="Proteomes" id="UP000501891"/>
    </source>
</evidence>
<feature type="compositionally biased region" description="Basic and acidic residues" evidence="1">
    <location>
        <begin position="168"/>
        <end position="182"/>
    </location>
</feature>
<evidence type="ECO:0000256" key="2">
    <source>
        <dbReference type="SAM" id="SignalP"/>
    </source>
</evidence>
<name>A0A858RAQ2_9PROT</name>
<reference evidence="4" key="1">
    <citation type="submission" date="2020-04" db="EMBL/GenBank/DDBJ databases">
        <title>A desert anoxygenic phototrophic bacterium fixes CO2 using RubisCO under aerobic conditions.</title>
        <authorList>
            <person name="Tang K."/>
        </authorList>
    </citation>
    <scope>NUCLEOTIDE SEQUENCE [LARGE SCALE GENOMIC DNA]</scope>
    <source>
        <strain evidence="4">MIMtkB3</strain>
    </source>
</reference>
<dbReference type="Proteomes" id="UP000501891">
    <property type="component" value="Chromosome"/>
</dbReference>
<feature type="compositionally biased region" description="Gly residues" evidence="1">
    <location>
        <begin position="261"/>
        <end position="270"/>
    </location>
</feature>
<sequence>MKPTLFALAALLAAPALLADTAAARARDGHDAHAGHAPAPAAAKAPIPYAAEWAEGMDAMHREMDIRLSGDADLDFLLGMMPHHQGAIAMAELALKHAKDPLVLTLARSILWDQTKEIEDMETLVVRRQLGAWPAVAEAARKPAPTGGHGTHGAGMHHAGHPGADANSGDHHAMHHGSDTDHAKHHAAHHGSDADHAKHHAAHHGSDAGHAKHHAAHHGSDTDHAKHHAAQHGSGGGHAMQHGGAGKGEGHGGHHAQPQGGHAGHAGHAGGPMMAPAADGPAYKAEWDKAMAQMHGAMDITLTGNPDVDFLRGMIPHHQGALDMADVALAYGDDPFVQDMAREVIIAQTWEIDHMRKLLKRLGDQ</sequence>
<gene>
    <name evidence="4" type="ORF">HHL28_15225</name>
</gene>
<dbReference type="InterPro" id="IPR005183">
    <property type="entry name" value="DUF305_CopM-like"/>
</dbReference>
<feature type="chain" id="PRO_5032397688" evidence="2">
    <location>
        <begin position="20"/>
        <end position="365"/>
    </location>
</feature>
<dbReference type="PANTHER" id="PTHR36933:SF1">
    <property type="entry name" value="SLL0788 PROTEIN"/>
    <property type="match status" value="1"/>
</dbReference>
<feature type="compositionally biased region" description="Gly residues" evidence="1">
    <location>
        <begin position="233"/>
        <end position="247"/>
    </location>
</feature>
<proteinExistence type="predicted"/>
<keyword evidence="2" id="KW-0732">Signal</keyword>
<dbReference type="Pfam" id="PF03713">
    <property type="entry name" value="DUF305"/>
    <property type="match status" value="2"/>
</dbReference>
<evidence type="ECO:0000259" key="3">
    <source>
        <dbReference type="Pfam" id="PF03713"/>
    </source>
</evidence>
<dbReference type="EMBL" id="CP051775">
    <property type="protein sequence ID" value="QJE74252.1"/>
    <property type="molecule type" value="Genomic_DNA"/>
</dbReference>
<feature type="domain" description="DUF305" evidence="3">
    <location>
        <begin position="283"/>
        <end position="359"/>
    </location>
</feature>
<organism evidence="4 5">
    <name type="scientific">Aerophototrophica crusticola</name>
    <dbReference type="NCBI Taxonomy" id="1709002"/>
    <lineage>
        <taxon>Bacteria</taxon>
        <taxon>Pseudomonadati</taxon>
        <taxon>Pseudomonadota</taxon>
        <taxon>Alphaproteobacteria</taxon>
        <taxon>Rhodospirillales</taxon>
        <taxon>Rhodospirillaceae</taxon>
        <taxon>Aerophototrophica</taxon>
    </lineage>
</organism>
<protein>
    <submittedName>
        <fullName evidence="4">DUF305 domain-containing protein</fullName>
    </submittedName>
</protein>
<evidence type="ECO:0000313" key="4">
    <source>
        <dbReference type="EMBL" id="QJE74252.1"/>
    </source>
</evidence>
<dbReference type="Gene3D" id="1.20.1260.10">
    <property type="match status" value="2"/>
</dbReference>
<accession>A0A858RAQ2</accession>